<protein>
    <submittedName>
        <fullName evidence="2">Uncharacterized protein</fullName>
    </submittedName>
</protein>
<dbReference type="EMBL" id="GGEC01005660">
    <property type="protein sequence ID" value="MBW86143.1"/>
    <property type="molecule type" value="Transcribed_RNA"/>
</dbReference>
<organism evidence="2">
    <name type="scientific">Rhizophora mucronata</name>
    <name type="common">Asiatic mangrove</name>
    <dbReference type="NCBI Taxonomy" id="61149"/>
    <lineage>
        <taxon>Eukaryota</taxon>
        <taxon>Viridiplantae</taxon>
        <taxon>Streptophyta</taxon>
        <taxon>Embryophyta</taxon>
        <taxon>Tracheophyta</taxon>
        <taxon>Spermatophyta</taxon>
        <taxon>Magnoliopsida</taxon>
        <taxon>eudicotyledons</taxon>
        <taxon>Gunneridae</taxon>
        <taxon>Pentapetalae</taxon>
        <taxon>rosids</taxon>
        <taxon>fabids</taxon>
        <taxon>Malpighiales</taxon>
        <taxon>Rhizophoraceae</taxon>
        <taxon>Rhizophora</taxon>
    </lineage>
</organism>
<evidence type="ECO:0000313" key="2">
    <source>
        <dbReference type="EMBL" id="MBW86143.1"/>
    </source>
</evidence>
<reference evidence="2" key="1">
    <citation type="submission" date="2018-02" db="EMBL/GenBank/DDBJ databases">
        <title>Rhizophora mucronata_Transcriptome.</title>
        <authorList>
            <person name="Meera S.P."/>
            <person name="Sreeshan A."/>
            <person name="Augustine A."/>
        </authorList>
    </citation>
    <scope>NUCLEOTIDE SEQUENCE</scope>
    <source>
        <tissue evidence="2">Leaf</tissue>
    </source>
</reference>
<dbReference type="AlphaFoldDB" id="A0A2P2IY43"/>
<evidence type="ECO:0000256" key="1">
    <source>
        <dbReference type="SAM" id="MobiDB-lite"/>
    </source>
</evidence>
<name>A0A2P2IY43_RHIMU</name>
<proteinExistence type="predicted"/>
<accession>A0A2P2IY43</accession>
<feature type="region of interest" description="Disordered" evidence="1">
    <location>
        <begin position="17"/>
        <end position="37"/>
    </location>
</feature>
<sequence>MFGNCISTYSDSEFGVATKPSKQREIRRSDKRASIRY</sequence>
<feature type="compositionally biased region" description="Basic and acidic residues" evidence="1">
    <location>
        <begin position="22"/>
        <end position="37"/>
    </location>
</feature>